<dbReference type="AlphaFoldDB" id="A0AAE1UBD9"/>
<evidence type="ECO:0000256" key="2">
    <source>
        <dbReference type="ARBA" id="ARBA00006598"/>
    </source>
</evidence>
<evidence type="ECO:0000256" key="3">
    <source>
        <dbReference type="ARBA" id="ARBA00022946"/>
    </source>
</evidence>
<evidence type="ECO:0000256" key="6">
    <source>
        <dbReference type="ARBA" id="ARBA00023274"/>
    </source>
</evidence>
<dbReference type="GO" id="GO:0005840">
    <property type="term" value="C:ribosome"/>
    <property type="evidence" value="ECO:0007669"/>
    <property type="project" value="UniProtKB-KW"/>
</dbReference>
<feature type="compositionally biased region" description="Basic and acidic residues" evidence="9">
    <location>
        <begin position="1"/>
        <end position="32"/>
    </location>
</feature>
<keyword evidence="3" id="KW-0809">Transit peptide</keyword>
<dbReference type="EMBL" id="JAWZYT010001401">
    <property type="protein sequence ID" value="KAK4312544.1"/>
    <property type="molecule type" value="Genomic_DNA"/>
</dbReference>
<dbReference type="Pfam" id="PF01632">
    <property type="entry name" value="Ribosomal_L35p"/>
    <property type="match status" value="1"/>
</dbReference>
<sequence length="238" mass="27681">MEKDEVINSHKKGRISEERAIQEKEKPQEGKKGKNMLQACFRLSALTRVATVTSRTCIFPKSGLTIIPNGYEAITSIPTRHLCLATQPTHTMALKRNFGLTTAISGRVGEFLGKPGLLTPPTLPTTSYARSVTKWSLSKGKRKTVRTVLKRFKRLHWYGRGIWIRPRAGASKRIWRKSPAQRRRCKTHVFVNGKQSCLLDKMVTRYWRKKRFYPDDPYQSYMNREHHRENQGYPREYF</sequence>
<keyword evidence="5" id="KW-0496">Mitochondrion</keyword>
<dbReference type="InterPro" id="IPR019338">
    <property type="entry name" value="Ribosomal_bL35m"/>
</dbReference>
<evidence type="ECO:0000256" key="8">
    <source>
        <dbReference type="ARBA" id="ARBA00035418"/>
    </source>
</evidence>
<dbReference type="GO" id="GO:1990904">
    <property type="term" value="C:ribonucleoprotein complex"/>
    <property type="evidence" value="ECO:0007669"/>
    <property type="project" value="UniProtKB-KW"/>
</dbReference>
<keyword evidence="11" id="KW-1185">Reference proteome</keyword>
<gene>
    <name evidence="10" type="ORF">Pmani_016041</name>
</gene>
<comment type="similarity">
    <text evidence="2">Belongs to the bacterial ribosomal protein bL35 family.</text>
</comment>
<keyword evidence="4" id="KW-0689">Ribosomal protein</keyword>
<organism evidence="10 11">
    <name type="scientific">Petrolisthes manimaculis</name>
    <dbReference type="NCBI Taxonomy" id="1843537"/>
    <lineage>
        <taxon>Eukaryota</taxon>
        <taxon>Metazoa</taxon>
        <taxon>Ecdysozoa</taxon>
        <taxon>Arthropoda</taxon>
        <taxon>Crustacea</taxon>
        <taxon>Multicrustacea</taxon>
        <taxon>Malacostraca</taxon>
        <taxon>Eumalacostraca</taxon>
        <taxon>Eucarida</taxon>
        <taxon>Decapoda</taxon>
        <taxon>Pleocyemata</taxon>
        <taxon>Anomura</taxon>
        <taxon>Galatheoidea</taxon>
        <taxon>Porcellanidae</taxon>
        <taxon>Petrolisthes</taxon>
    </lineage>
</organism>
<dbReference type="GO" id="GO:0006412">
    <property type="term" value="P:translation"/>
    <property type="evidence" value="ECO:0007669"/>
    <property type="project" value="InterPro"/>
</dbReference>
<evidence type="ECO:0000256" key="5">
    <source>
        <dbReference type="ARBA" id="ARBA00023128"/>
    </source>
</evidence>
<dbReference type="Proteomes" id="UP001292094">
    <property type="component" value="Unassembled WGS sequence"/>
</dbReference>
<evidence type="ECO:0000313" key="11">
    <source>
        <dbReference type="Proteomes" id="UP001292094"/>
    </source>
</evidence>
<evidence type="ECO:0000256" key="4">
    <source>
        <dbReference type="ARBA" id="ARBA00022980"/>
    </source>
</evidence>
<dbReference type="SUPFAM" id="SSF143034">
    <property type="entry name" value="L35p-like"/>
    <property type="match status" value="1"/>
</dbReference>
<dbReference type="GO" id="GO:0003735">
    <property type="term" value="F:structural constituent of ribosome"/>
    <property type="evidence" value="ECO:0007669"/>
    <property type="project" value="InterPro"/>
</dbReference>
<dbReference type="GO" id="GO:0005739">
    <property type="term" value="C:mitochondrion"/>
    <property type="evidence" value="ECO:0007669"/>
    <property type="project" value="UniProtKB-SubCell"/>
</dbReference>
<reference evidence="10" key="1">
    <citation type="submission" date="2023-11" db="EMBL/GenBank/DDBJ databases">
        <title>Genome assemblies of two species of porcelain crab, Petrolisthes cinctipes and Petrolisthes manimaculis (Anomura: Porcellanidae).</title>
        <authorList>
            <person name="Angst P."/>
        </authorList>
    </citation>
    <scope>NUCLEOTIDE SEQUENCE</scope>
    <source>
        <strain evidence="10">PB745_02</strain>
        <tissue evidence="10">Gill</tissue>
    </source>
</reference>
<proteinExistence type="inferred from homology"/>
<dbReference type="PANTHER" id="PTHR15909">
    <property type="entry name" value="39S RIBOSOMAL PROTEIN L35, MITOCHONDRIAL"/>
    <property type="match status" value="1"/>
</dbReference>
<keyword evidence="6" id="KW-0687">Ribonucleoprotein</keyword>
<name>A0AAE1UBD9_9EUCA</name>
<accession>A0AAE1UBD9</accession>
<evidence type="ECO:0000256" key="9">
    <source>
        <dbReference type="SAM" id="MobiDB-lite"/>
    </source>
</evidence>
<comment type="subcellular location">
    <subcellularLocation>
        <location evidence="1">Mitochondrion</location>
    </subcellularLocation>
</comment>
<evidence type="ECO:0000313" key="10">
    <source>
        <dbReference type="EMBL" id="KAK4312544.1"/>
    </source>
</evidence>
<dbReference type="InterPro" id="IPR037229">
    <property type="entry name" value="Ribosomal_bL35_sf"/>
</dbReference>
<dbReference type="InterPro" id="IPR021137">
    <property type="entry name" value="Ribosomal_bL35-like"/>
</dbReference>
<protein>
    <recommendedName>
        <fullName evidence="7">Large ribosomal subunit protein bL35m</fullName>
    </recommendedName>
    <alternativeName>
        <fullName evidence="8">39S ribosomal protein L35, mitochondrial</fullName>
    </alternativeName>
</protein>
<comment type="caution">
    <text evidence="10">The sequence shown here is derived from an EMBL/GenBank/DDBJ whole genome shotgun (WGS) entry which is preliminary data.</text>
</comment>
<feature type="region of interest" description="Disordered" evidence="9">
    <location>
        <begin position="1"/>
        <end position="33"/>
    </location>
</feature>
<evidence type="ECO:0000256" key="7">
    <source>
        <dbReference type="ARBA" id="ARBA00035273"/>
    </source>
</evidence>
<dbReference type="PANTHER" id="PTHR15909:SF0">
    <property type="entry name" value="LARGE RIBOSOMAL SUBUNIT PROTEIN BL35M"/>
    <property type="match status" value="1"/>
</dbReference>
<evidence type="ECO:0000256" key="1">
    <source>
        <dbReference type="ARBA" id="ARBA00004173"/>
    </source>
</evidence>